<evidence type="ECO:0000256" key="1">
    <source>
        <dbReference type="SAM" id="Coils"/>
    </source>
</evidence>
<dbReference type="Gene3D" id="3.40.50.300">
    <property type="entry name" value="P-loop containing nucleotide triphosphate hydrolases"/>
    <property type="match status" value="1"/>
</dbReference>
<feature type="transmembrane region" description="Helical" evidence="2">
    <location>
        <begin position="205"/>
        <end position="231"/>
    </location>
</feature>
<keyword evidence="1" id="KW-0175">Coiled coil</keyword>
<name>A0A5J0F570_SALET</name>
<sequence>MNTAEDFNRLYADVSRNIQQTLTDIAALHVENEEGKQQLQSMVTQLQSLQDGFNQKLTWLQKHAEWDKFTLAFFGETNAGKSTIIESLRILFDEESRRQLLQKNHNDLEKAELELQEMSERLRSDLGRIYSDVVDKITDISFSALRLTQILDNESALRHKREEEESKERLLVEQKESQLRLQLEQNESQSRLQILQKRTSAKTRLTLCIAAVISFVAGAGASAAVVFNMIAGQ</sequence>
<dbReference type="InterPro" id="IPR027417">
    <property type="entry name" value="P-loop_NTPase"/>
</dbReference>
<protein>
    <submittedName>
        <fullName evidence="3">Uncharacterized protein</fullName>
    </submittedName>
</protein>
<evidence type="ECO:0000313" key="3">
    <source>
        <dbReference type="EMBL" id="ECG4921390.1"/>
    </source>
</evidence>
<dbReference type="Proteomes" id="UP000839561">
    <property type="component" value="Unassembled WGS sequence"/>
</dbReference>
<gene>
    <name evidence="3" type="ORF">E0T03_15595</name>
</gene>
<keyword evidence="2" id="KW-0812">Transmembrane</keyword>
<comment type="caution">
    <text evidence="3">The sequence shown here is derived from an EMBL/GenBank/DDBJ whole genome shotgun (WGS) entry which is preliminary data.</text>
</comment>
<dbReference type="SUPFAM" id="SSF52540">
    <property type="entry name" value="P-loop containing nucleoside triphosphate hydrolases"/>
    <property type="match status" value="1"/>
</dbReference>
<evidence type="ECO:0000256" key="2">
    <source>
        <dbReference type="SAM" id="Phobius"/>
    </source>
</evidence>
<reference evidence="3" key="1">
    <citation type="submission" date="2019-03" db="EMBL/GenBank/DDBJ databases">
        <authorList>
            <person name="Ashton P.M."/>
            <person name="Dallman T."/>
            <person name="Nair S."/>
            <person name="De Pinna E."/>
            <person name="Peters T."/>
            <person name="Grant K."/>
        </authorList>
    </citation>
    <scope>NUCLEOTIDE SEQUENCE [LARGE SCALE GENOMIC DNA]</scope>
    <source>
        <strain evidence="3">313260</strain>
    </source>
</reference>
<accession>A0A5J0F570</accession>
<dbReference type="EMBL" id="AAIONP010000011">
    <property type="protein sequence ID" value="ECG4921390.1"/>
    <property type="molecule type" value="Genomic_DNA"/>
</dbReference>
<dbReference type="AlphaFoldDB" id="A0A5J0F570"/>
<keyword evidence="2" id="KW-0472">Membrane</keyword>
<organism evidence="3">
    <name type="scientific">Salmonella enterica subsp. enterica serovar Vitkin</name>
    <dbReference type="NCBI Taxonomy" id="2565162"/>
    <lineage>
        <taxon>Bacteria</taxon>
        <taxon>Pseudomonadati</taxon>
        <taxon>Pseudomonadota</taxon>
        <taxon>Gammaproteobacteria</taxon>
        <taxon>Enterobacterales</taxon>
        <taxon>Enterobacteriaceae</taxon>
        <taxon>Salmonella</taxon>
    </lineage>
</organism>
<feature type="coiled-coil region" evidence="1">
    <location>
        <begin position="91"/>
        <end position="128"/>
    </location>
</feature>
<proteinExistence type="predicted"/>
<keyword evidence="2" id="KW-1133">Transmembrane helix</keyword>